<dbReference type="KEGG" id="mpsc:MPSYJ_43340"/>
<comment type="similarity">
    <text evidence="2 8">Belongs to the carbamoyltransferase HypF family.</text>
</comment>
<dbReference type="Gene3D" id="3.90.870.50">
    <property type="match status" value="1"/>
</dbReference>
<dbReference type="NCBIfam" id="TIGR00143">
    <property type="entry name" value="hypF"/>
    <property type="match status" value="1"/>
</dbReference>
<keyword evidence="13" id="KW-1185">Reference proteome</keyword>
<feature type="active site" evidence="9">
    <location>
        <position position="21"/>
    </location>
</feature>
<dbReference type="AlphaFoldDB" id="A0A7I7MH72"/>
<evidence type="ECO:0000256" key="1">
    <source>
        <dbReference type="ARBA" id="ARBA00004711"/>
    </source>
</evidence>
<feature type="domain" description="Acylphosphatase-like" evidence="10">
    <location>
        <begin position="6"/>
        <end position="92"/>
    </location>
</feature>
<comment type="catalytic activity">
    <reaction evidence="7">
        <text>C-terminal L-cysteinyl-[HypE protein] + carbamoyl phosphate + ATP + H2O = C-terminal S-carboxamide-L-cysteinyl-[HypE protein] + AMP + phosphate + diphosphate + H(+)</text>
        <dbReference type="Rhea" id="RHEA:55636"/>
        <dbReference type="Rhea" id="RHEA-COMP:14247"/>
        <dbReference type="Rhea" id="RHEA-COMP:14392"/>
        <dbReference type="ChEBI" id="CHEBI:15377"/>
        <dbReference type="ChEBI" id="CHEBI:15378"/>
        <dbReference type="ChEBI" id="CHEBI:30616"/>
        <dbReference type="ChEBI" id="CHEBI:33019"/>
        <dbReference type="ChEBI" id="CHEBI:43474"/>
        <dbReference type="ChEBI" id="CHEBI:58228"/>
        <dbReference type="ChEBI" id="CHEBI:76913"/>
        <dbReference type="ChEBI" id="CHEBI:139126"/>
        <dbReference type="ChEBI" id="CHEBI:456215"/>
    </reaction>
</comment>
<keyword evidence="6" id="KW-0862">Zinc</keyword>
<dbReference type="InterPro" id="IPR011125">
    <property type="entry name" value="Znf_HypF"/>
</dbReference>
<dbReference type="UniPathway" id="UPA00335"/>
<organism evidence="12 13">
    <name type="scientific">Mycolicibacterium psychrotolerans</name>
    <dbReference type="NCBI Taxonomy" id="216929"/>
    <lineage>
        <taxon>Bacteria</taxon>
        <taxon>Bacillati</taxon>
        <taxon>Actinomycetota</taxon>
        <taxon>Actinomycetes</taxon>
        <taxon>Mycobacteriales</taxon>
        <taxon>Mycobacteriaceae</taxon>
        <taxon>Mycolicibacterium</taxon>
    </lineage>
</organism>
<keyword evidence="12" id="KW-0808">Transferase</keyword>
<evidence type="ECO:0000256" key="5">
    <source>
        <dbReference type="ARBA" id="ARBA00022771"/>
    </source>
</evidence>
<dbReference type="InterPro" id="IPR004421">
    <property type="entry name" value="Carbamoyltransferase_HypF"/>
</dbReference>
<dbReference type="RefSeq" id="WP_163724471.1">
    <property type="nucleotide sequence ID" value="NZ_AP022574.1"/>
</dbReference>
<evidence type="ECO:0000259" key="10">
    <source>
        <dbReference type="PROSITE" id="PS51160"/>
    </source>
</evidence>
<dbReference type="SUPFAM" id="SSF55821">
    <property type="entry name" value="YrdC/RibB"/>
    <property type="match status" value="1"/>
</dbReference>
<dbReference type="PROSITE" id="PS51160">
    <property type="entry name" value="ACYLPHOSPHATASE_3"/>
    <property type="match status" value="1"/>
</dbReference>
<evidence type="ECO:0000256" key="3">
    <source>
        <dbReference type="ARBA" id="ARBA00022598"/>
    </source>
</evidence>
<accession>A0A7I7MH72</accession>
<proteinExistence type="inferred from homology"/>
<feature type="active site" evidence="9">
    <location>
        <position position="39"/>
    </location>
</feature>
<dbReference type="InterPro" id="IPR017968">
    <property type="entry name" value="Acylphosphatase_CS"/>
</dbReference>
<dbReference type="PROSITE" id="PS00150">
    <property type="entry name" value="ACYLPHOSPHATASE_1"/>
    <property type="match status" value="1"/>
</dbReference>
<dbReference type="Pfam" id="PF01300">
    <property type="entry name" value="Sua5_yciO_yrdC"/>
    <property type="match status" value="1"/>
</dbReference>
<dbReference type="EMBL" id="AP022574">
    <property type="protein sequence ID" value="BBX70873.1"/>
    <property type="molecule type" value="Genomic_DNA"/>
</dbReference>
<evidence type="ECO:0000259" key="11">
    <source>
        <dbReference type="PROSITE" id="PS51163"/>
    </source>
</evidence>
<dbReference type="Pfam" id="PF07503">
    <property type="entry name" value="zf-HYPF"/>
    <property type="match status" value="2"/>
</dbReference>
<evidence type="ECO:0000256" key="8">
    <source>
        <dbReference type="PIRNR" id="PIRNR006256"/>
    </source>
</evidence>
<sequence>MSAHTRVRLSVTGVVQGVGFRPTVARIAAAHRLGGFVLNDAGSVQCELEGPGARVDAAVQTLRDAPPPLAHVDTFVVAPRPVLGERVFRILDSTPGGDDGRRTLVAPDIATCPDCLRELFDPADRRHRHPFITCTNCGPRYTVITDLPYDRPATTMAGFPMCAVCAAEYSDPTARRYHAQTIACPECGPRLSWHGPHTGGPALESAAAALRDGLIVAVKGIGGYHLACRADDDDAVARLRQRKNRPAKPFAVMVADVEHARRISVVEDAAARSLTSPAAPIVLLAAHPGTVSDGVAPNLRDLGVMLAYSPIHHLLFVELDVPALVMTSANQGGSPIVYRTEDLGWIDGLADAALDHDRPIHVPCEDSVVSMDADGNELPLRRSRGFAPLPVPLGDGGSACVLATGGDLKTTFALTGSHGRAHLSSHLGDMADPRTQRCFAATVDHLAFLTGSVPDVVAHDAHPGYATTRWAQRHGGRLLAVQHHHAHAMSLLAEHRRLGDPMLAVAFDGTGFGTDGTIWGGELLAVTGPVEFTRVGHLAPFRLPGGDGAVRFPARIAVDLLRRAGIDPAADLPPVAALGPAGMHILTQQLDREVGCVPTTSMGRLFDAVSSLLGVCQQVTYEGQAAVELEHLARAGRDGTPADFDVADGVLDPAPVMLALVEGLRAGRARADLALLFHDAVIRATVRAAGDAAAVARIPTVGLTGGVFANRLLLAGIAAGLRARGLEVLTHRVVPCNDGGLALGQAAVAVVASMASVSVSSSSPRERSEPCASGSPGR</sequence>
<dbReference type="Pfam" id="PF22521">
    <property type="entry name" value="HypF_C_2"/>
    <property type="match status" value="1"/>
</dbReference>
<comment type="pathway">
    <text evidence="1">Protein modification; [NiFe] hydrogenase maturation.</text>
</comment>
<dbReference type="SUPFAM" id="SSF54975">
    <property type="entry name" value="Acylphosphatase/BLUF domain-like"/>
    <property type="match status" value="1"/>
</dbReference>
<dbReference type="GO" id="GO:0016743">
    <property type="term" value="F:carboxyl- or carbamoyltransferase activity"/>
    <property type="evidence" value="ECO:0007669"/>
    <property type="project" value="UniProtKB-UniRule"/>
</dbReference>
<dbReference type="GO" id="GO:0003998">
    <property type="term" value="F:acylphosphatase activity"/>
    <property type="evidence" value="ECO:0007669"/>
    <property type="project" value="UniProtKB-EC"/>
</dbReference>
<dbReference type="InterPro" id="IPR055128">
    <property type="entry name" value="HypF_C_2"/>
</dbReference>
<dbReference type="EC" id="6.2.-.-" evidence="8"/>
<dbReference type="InterPro" id="IPR036046">
    <property type="entry name" value="Acylphosphatase-like_dom_sf"/>
</dbReference>
<evidence type="ECO:0000313" key="13">
    <source>
        <dbReference type="Proteomes" id="UP000466514"/>
    </source>
</evidence>
<dbReference type="GO" id="GO:0016874">
    <property type="term" value="F:ligase activity"/>
    <property type="evidence" value="ECO:0007669"/>
    <property type="project" value="UniProtKB-UniRule"/>
</dbReference>
<dbReference type="PANTHER" id="PTHR42959:SF1">
    <property type="entry name" value="CARBAMOYLTRANSFERASE HYPF"/>
    <property type="match status" value="1"/>
</dbReference>
<dbReference type="Gene3D" id="3.30.110.120">
    <property type="match status" value="1"/>
</dbReference>
<dbReference type="InterPro" id="IPR001792">
    <property type="entry name" value="Acylphosphatase-like_dom"/>
</dbReference>
<dbReference type="Gene3D" id="3.30.420.360">
    <property type="match status" value="1"/>
</dbReference>
<dbReference type="PIRSF" id="PIRSF006256">
    <property type="entry name" value="CMPcnvr_hdrg_mat"/>
    <property type="match status" value="1"/>
</dbReference>
<dbReference type="PANTHER" id="PTHR42959">
    <property type="entry name" value="CARBAMOYLTRANSFERASE"/>
    <property type="match status" value="1"/>
</dbReference>
<dbReference type="InterPro" id="IPR051060">
    <property type="entry name" value="Carbamoyltrans_HypF-like"/>
</dbReference>
<evidence type="ECO:0000256" key="4">
    <source>
        <dbReference type="ARBA" id="ARBA00022723"/>
    </source>
</evidence>
<dbReference type="InterPro" id="IPR006070">
    <property type="entry name" value="Sua5-like_dom"/>
</dbReference>
<dbReference type="InterPro" id="IPR017945">
    <property type="entry name" value="DHBP_synth_RibB-like_a/b_dom"/>
</dbReference>
<dbReference type="InterPro" id="IPR041440">
    <property type="entry name" value="HypF_C"/>
</dbReference>
<keyword evidence="3" id="KW-0436">Ligase</keyword>
<dbReference type="Pfam" id="PF00708">
    <property type="entry name" value="Acylphosphatase"/>
    <property type="match status" value="1"/>
</dbReference>
<name>A0A7I7MH72_9MYCO</name>
<keyword evidence="5" id="KW-0863">Zinc-finger</keyword>
<evidence type="ECO:0000256" key="9">
    <source>
        <dbReference type="PROSITE-ProRule" id="PRU00520"/>
    </source>
</evidence>
<protein>
    <recommendedName>
        <fullName evidence="8">Carbamoyltransferase</fullName>
        <ecNumber evidence="8">6.2.-.-</ecNumber>
    </recommendedName>
</protein>
<dbReference type="Gene3D" id="3.30.420.40">
    <property type="match status" value="1"/>
</dbReference>
<evidence type="ECO:0000256" key="6">
    <source>
        <dbReference type="ARBA" id="ARBA00022833"/>
    </source>
</evidence>
<reference evidence="12 13" key="1">
    <citation type="journal article" date="2019" name="Emerg. Microbes Infect.">
        <title>Comprehensive subspecies identification of 175 nontuberculous mycobacteria species based on 7547 genomic profiles.</title>
        <authorList>
            <person name="Matsumoto Y."/>
            <person name="Kinjo T."/>
            <person name="Motooka D."/>
            <person name="Nabeya D."/>
            <person name="Jung N."/>
            <person name="Uechi K."/>
            <person name="Horii T."/>
            <person name="Iida T."/>
            <person name="Fujita J."/>
            <person name="Nakamura S."/>
        </authorList>
    </citation>
    <scope>NUCLEOTIDE SEQUENCE [LARGE SCALE GENOMIC DNA]</scope>
    <source>
        <strain evidence="12 13">JCM 13323</strain>
    </source>
</reference>
<feature type="domain" description="YrdC-like" evidence="11">
    <location>
        <begin position="200"/>
        <end position="385"/>
    </location>
</feature>
<evidence type="ECO:0000313" key="12">
    <source>
        <dbReference type="EMBL" id="BBX70873.1"/>
    </source>
</evidence>
<evidence type="ECO:0000256" key="7">
    <source>
        <dbReference type="ARBA" id="ARBA00048220"/>
    </source>
</evidence>
<dbReference type="GO" id="GO:0051604">
    <property type="term" value="P:protein maturation"/>
    <property type="evidence" value="ECO:0007669"/>
    <property type="project" value="TreeGrafter"/>
</dbReference>
<dbReference type="GO" id="GO:0008270">
    <property type="term" value="F:zinc ion binding"/>
    <property type="evidence" value="ECO:0007669"/>
    <property type="project" value="UniProtKB-KW"/>
</dbReference>
<keyword evidence="4" id="KW-0479">Metal-binding</keyword>
<comment type="catalytic activity">
    <reaction evidence="9">
        <text>an acyl phosphate + H2O = a carboxylate + phosphate + H(+)</text>
        <dbReference type="Rhea" id="RHEA:14965"/>
        <dbReference type="ChEBI" id="CHEBI:15377"/>
        <dbReference type="ChEBI" id="CHEBI:15378"/>
        <dbReference type="ChEBI" id="CHEBI:29067"/>
        <dbReference type="ChEBI" id="CHEBI:43474"/>
        <dbReference type="ChEBI" id="CHEBI:59918"/>
        <dbReference type="EC" id="3.6.1.7"/>
    </reaction>
</comment>
<dbReference type="Proteomes" id="UP000466514">
    <property type="component" value="Chromosome"/>
</dbReference>
<dbReference type="Pfam" id="PF17788">
    <property type="entry name" value="HypF_C"/>
    <property type="match status" value="1"/>
</dbReference>
<dbReference type="PROSITE" id="PS51163">
    <property type="entry name" value="YRDC"/>
    <property type="match status" value="1"/>
</dbReference>
<keyword evidence="9" id="KW-0378">Hydrolase</keyword>
<dbReference type="GO" id="GO:0003725">
    <property type="term" value="F:double-stranded RNA binding"/>
    <property type="evidence" value="ECO:0007669"/>
    <property type="project" value="InterPro"/>
</dbReference>
<gene>
    <name evidence="12" type="primary">hypF_2</name>
    <name evidence="12" type="ORF">MPSYJ_43340</name>
</gene>
<evidence type="ECO:0000256" key="2">
    <source>
        <dbReference type="ARBA" id="ARBA00008097"/>
    </source>
</evidence>